<evidence type="ECO:0000313" key="2">
    <source>
        <dbReference type="Proteomes" id="UP000178558"/>
    </source>
</evidence>
<comment type="caution">
    <text evidence="1">The sequence shown here is derived from an EMBL/GenBank/DDBJ whole genome shotgun (WGS) entry which is preliminary data.</text>
</comment>
<dbReference type="SUPFAM" id="SSF53474">
    <property type="entry name" value="alpha/beta-Hydrolases"/>
    <property type="match status" value="1"/>
</dbReference>
<organism evidence="1 2">
    <name type="scientific">Candidatus Roizmanbacteria bacterium RIFCSPLOWO2_01_FULL_40_42</name>
    <dbReference type="NCBI Taxonomy" id="1802066"/>
    <lineage>
        <taxon>Bacteria</taxon>
        <taxon>Candidatus Roizmaniibacteriota</taxon>
    </lineage>
</organism>
<proteinExistence type="predicted"/>
<dbReference type="Proteomes" id="UP000178558">
    <property type="component" value="Unassembled WGS sequence"/>
</dbReference>
<dbReference type="AlphaFoldDB" id="A0A1F7J632"/>
<dbReference type="InterPro" id="IPR010662">
    <property type="entry name" value="RBBP9/YdeN"/>
</dbReference>
<dbReference type="GO" id="GO:0016787">
    <property type="term" value="F:hydrolase activity"/>
    <property type="evidence" value="ECO:0007669"/>
    <property type="project" value="InterPro"/>
</dbReference>
<name>A0A1F7J632_9BACT</name>
<dbReference type="PANTHER" id="PTHR15394:SF3">
    <property type="entry name" value="SERINE HYDROLASE RBBP9"/>
    <property type="match status" value="1"/>
</dbReference>
<evidence type="ECO:0000313" key="1">
    <source>
        <dbReference type="EMBL" id="OGK51075.1"/>
    </source>
</evidence>
<accession>A0A1F7J632</accession>
<dbReference type="EMBL" id="MGAQ01000006">
    <property type="protein sequence ID" value="OGK51075.1"/>
    <property type="molecule type" value="Genomic_DNA"/>
</dbReference>
<sequence>MTVLILHGIMGKAGENWGQWLHDECIKLGCNVLMPNLPNSDHPDRKEWFKVISELLEDVKDDIVLVGHSLAVTSLLDYCESSDKKIRALVSVSGFYEPYGMELNEYFLKEKNADLNKVKKIVRSFYAIYGDDDPYVPQEVLKKTANDLGVEPVVVKNGGHINKSAGFTELPQVLDFISKLN</sequence>
<dbReference type="Gene3D" id="3.40.50.1820">
    <property type="entry name" value="alpha/beta hydrolase"/>
    <property type="match status" value="1"/>
</dbReference>
<dbReference type="PANTHER" id="PTHR15394">
    <property type="entry name" value="SERINE HYDROLASE RBBP9"/>
    <property type="match status" value="1"/>
</dbReference>
<protein>
    <recommendedName>
        <fullName evidence="3">Alpha/beta hydrolase</fullName>
    </recommendedName>
</protein>
<evidence type="ECO:0008006" key="3">
    <source>
        <dbReference type="Google" id="ProtNLM"/>
    </source>
</evidence>
<dbReference type="Pfam" id="PF06821">
    <property type="entry name" value="Ser_hydrolase"/>
    <property type="match status" value="1"/>
</dbReference>
<dbReference type="InterPro" id="IPR029058">
    <property type="entry name" value="AB_hydrolase_fold"/>
</dbReference>
<gene>
    <name evidence="1" type="ORF">A3B50_02830</name>
</gene>
<reference evidence="1 2" key="1">
    <citation type="journal article" date="2016" name="Nat. Commun.">
        <title>Thousands of microbial genomes shed light on interconnected biogeochemical processes in an aquifer system.</title>
        <authorList>
            <person name="Anantharaman K."/>
            <person name="Brown C.T."/>
            <person name="Hug L.A."/>
            <person name="Sharon I."/>
            <person name="Castelle C.J."/>
            <person name="Probst A.J."/>
            <person name="Thomas B.C."/>
            <person name="Singh A."/>
            <person name="Wilkins M.J."/>
            <person name="Karaoz U."/>
            <person name="Brodie E.L."/>
            <person name="Williams K.H."/>
            <person name="Hubbard S.S."/>
            <person name="Banfield J.F."/>
        </authorList>
    </citation>
    <scope>NUCLEOTIDE SEQUENCE [LARGE SCALE GENOMIC DNA]</scope>
</reference>